<evidence type="ECO:0000313" key="4">
    <source>
        <dbReference type="Proteomes" id="UP000201129"/>
    </source>
</evidence>
<comment type="similarity">
    <text evidence="1">Belongs to the Tevenvirinae portal protein family.</text>
</comment>
<dbReference type="Proteomes" id="UP000201129">
    <property type="component" value="Segment"/>
</dbReference>
<feature type="compositionally biased region" description="Basic and acidic residues" evidence="2">
    <location>
        <begin position="520"/>
        <end position="530"/>
    </location>
</feature>
<dbReference type="GO" id="GO:0019028">
    <property type="term" value="C:viral capsid"/>
    <property type="evidence" value="ECO:0007669"/>
    <property type="project" value="UniProtKB-UniRule"/>
</dbReference>
<keyword evidence="1" id="KW-1160">Virus entry into host cell</keyword>
<accession>D7RMH2</accession>
<dbReference type="GO" id="GO:0019072">
    <property type="term" value="P:viral genome packaging"/>
    <property type="evidence" value="ECO:0007669"/>
    <property type="project" value="UniProtKB-UniRule"/>
</dbReference>
<dbReference type="OrthoDB" id="2332at10239"/>
<keyword evidence="1" id="KW-1188">Viral release from host cell</keyword>
<name>D7RMH2_9CAUD</name>
<dbReference type="RefSeq" id="YP_003734309.1">
    <property type="nucleotide sequence ID" value="NC_014260.1"/>
</dbReference>
<keyword evidence="1" id="KW-1162">Viral penetration into host cytoplasm</keyword>
<reference evidence="3 4" key="1">
    <citation type="journal article" date="2011" name="Arch. Virol.">
        <title>The complete genome sequence of a novel T4-like bacteriophage, IME08.</title>
        <authorList>
            <person name="Jiang H."/>
            <person name="Jiang X."/>
            <person name="Wang S."/>
            <person name="Li C."/>
            <person name="Chen B."/>
            <person name="An X."/>
            <person name="Mi Z."/>
            <person name="Chen J."/>
            <person name="Tong Y."/>
        </authorList>
    </citation>
    <scope>NUCLEOTIDE SEQUENCE [LARGE SCALE GENOMIC DNA]</scope>
</reference>
<dbReference type="KEGG" id="vg:9384469"/>
<evidence type="ECO:0000256" key="2">
    <source>
        <dbReference type="SAM" id="MobiDB-lite"/>
    </source>
</evidence>
<keyword evidence="4" id="KW-1185">Reference proteome</keyword>
<dbReference type="Pfam" id="PF07230">
    <property type="entry name" value="Portal_T4"/>
    <property type="match status" value="1"/>
</dbReference>
<keyword evidence="1" id="KW-1171">Viral genome ejection through host cell envelope</keyword>
<gene>
    <name evidence="3" type="primary">20</name>
</gene>
<reference evidence="3 4" key="2">
    <citation type="journal article" date="2011" name="Virol. J.">
        <title>Sequence characteristics of T4-like bacteriophage IME08 benome termini revealed by high throughput sequencing.</title>
        <authorList>
            <person name="Jiang X."/>
            <person name="Jiang H."/>
            <person name="Li C."/>
            <person name="Wang S."/>
            <person name="Mi Z."/>
            <person name="An X."/>
            <person name="Chen J."/>
            <person name="Tong Y."/>
        </authorList>
    </citation>
    <scope>NUCLEOTIDE SEQUENCE [LARGE SCALE GENOMIC DNA]</scope>
</reference>
<keyword evidence="1" id="KW-0118">Viral capsid assembly</keyword>
<organism evidence="3 4">
    <name type="scientific">Escherichia phage IME08</name>
    <dbReference type="NCBI Taxonomy" id="698728"/>
    <lineage>
        <taxon>Viruses</taxon>
        <taxon>Duplodnaviria</taxon>
        <taxon>Heunggongvirae</taxon>
        <taxon>Uroviricota</taxon>
        <taxon>Caudoviricetes</taxon>
        <taxon>Pantevenvirales</taxon>
        <taxon>Straboviridae</taxon>
        <taxon>Tevenvirinae</taxon>
        <taxon>Dhakavirus</taxon>
        <taxon>Dhakavirus ime08</taxon>
    </lineage>
</organism>
<keyword evidence="1" id="KW-1242">Viral contractile tail ejection system</keyword>
<feature type="region of interest" description="Disordered" evidence="2">
    <location>
        <begin position="519"/>
        <end position="541"/>
    </location>
</feature>
<comment type="subcellular location">
    <subcellularLocation>
        <location evidence="1">Virion</location>
    </subcellularLocation>
    <text evidence="1">Located at a unique 5-fold vertex of the icosahedral capsid.</text>
</comment>
<dbReference type="GO" id="GO:0019076">
    <property type="term" value="P:viral release from host cell"/>
    <property type="evidence" value="ECO:0007669"/>
    <property type="project" value="UniProtKB-UniRule"/>
</dbReference>
<proteinExistence type="inferred from homology"/>
<comment type="function">
    <text evidence="1">Forms the portal vertex of the capsid. This portal plays critical roles in head assembly, genome packaging, neck/tail attachment, and genome ejection. The portal protein multimerizes as a single ring-shaped homododecamer arranged around a central channel. Binds to the terminase subunits to form the packaging machine.</text>
</comment>
<keyword evidence="1" id="KW-0167">Capsid protein</keyword>
<sequence length="541" mass="63029">MELSRSFGSLSHSSETLMANFNTILSFLKPWANEDEKEYKQQINNNLESVTAPKLDDGAREIETQEQNIPYNALMQQMFGSNEPEVKNTRELIDTYRNLMNNYEVDNAVQEIVSDAIVYEDDKEVVALNLDGTEFSQAIKDKILAEFSEVLNLLNFQRKGTDHFQRWYVDSRIFFHKIINPKKMKDGVQELRRLDPRQVQYIREIVTRMEDGVKIVDGYREFFVYDTGHESYCADGRIYSAGTKVKIPRAAVVYAHSGLLDCCGKNIIGYLQRAIKPANQLKLMEDAMVIYRITRAPDRRVFYIDTGNMPSRKAAAQMQHIMNTMKNRVVYDASTGKIKNQQHNMSMTEDYWLQRRDGKAVTEVDTMPGATGMSDMDDVLYFRTALYRALRIPESRIPSESNSGVMFDAGTAITRDELKFAKWIRQLQNKFEEIFLDPLKTNLILKKIITEDEWEREINNIKVTFNRDSYFSEMKDAEIMERRINMLTMAEPFIGKYISHQTAMKDFLQMTDEEINQEAKQIEEESKEARFQNPDEEEEDF</sequence>
<comment type="subunit">
    <text evidence="1">Homododecamer. Interacts with the large terminase subunit. Interacts with the major capsid protein. Interacts with the capsid vertex protein.</text>
</comment>
<evidence type="ECO:0000256" key="1">
    <source>
        <dbReference type="HAMAP-Rule" id="MF_04114"/>
    </source>
</evidence>
<dbReference type="GeneID" id="9384469"/>
<dbReference type="GO" id="GO:0099000">
    <property type="term" value="P:symbiont genome ejection through host cell envelope, contractile tail mechanism"/>
    <property type="evidence" value="ECO:0007669"/>
    <property type="project" value="UniProtKB-UniRule"/>
</dbReference>
<dbReference type="HAMAP" id="MF_04114">
    <property type="entry name" value="PORTAL_T4"/>
    <property type="match status" value="1"/>
</dbReference>
<keyword evidence="1" id="KW-0946">Virion</keyword>
<protein>
    <recommendedName>
        <fullName evidence="1">Portal protein</fullName>
    </recommendedName>
    <alternativeName>
        <fullName evidence="1">gp20</fullName>
    </alternativeName>
</protein>
<keyword evidence="1" id="KW-0231">Viral genome packaging</keyword>
<evidence type="ECO:0000313" key="3">
    <source>
        <dbReference type="EMBL" id="ADI55488.1"/>
    </source>
</evidence>
<dbReference type="InterPro" id="IPR010823">
    <property type="entry name" value="Portal_Gp20"/>
</dbReference>
<dbReference type="EMBL" id="HM071924">
    <property type="protein sequence ID" value="ADI55488.1"/>
    <property type="molecule type" value="Genomic_DNA"/>
</dbReference>